<feature type="domain" description="Excalibur calcium-binding" evidence="2">
    <location>
        <begin position="179"/>
        <end position="215"/>
    </location>
</feature>
<protein>
    <submittedName>
        <fullName evidence="3">DNA-entry nuclease</fullName>
    </submittedName>
</protein>
<keyword evidence="1" id="KW-0732">Signal</keyword>
<proteinExistence type="predicted"/>
<feature type="chain" id="PRO_5038536592" evidence="1">
    <location>
        <begin position="26"/>
        <end position="216"/>
    </location>
</feature>
<evidence type="ECO:0000256" key="1">
    <source>
        <dbReference type="SAM" id="SignalP"/>
    </source>
</evidence>
<sequence length="216" mass="22961">MIRHLRWLFAFASVLLFVGGCSLTAETPAAVPAPAADAAAPGYDVELVFPSDAYPETALHIYDAIELGGASDVCTIDRDGADDNRKRSLAGIEPQSGYDRDEWPMAMCAEGGEGANVAYIDSSDNRGAGAWVGHRLQDYPDGTRVRFVVAKPALTFGDYTAEREALRSEEAEPSSSSVSYANCAAVRAAGKAPLYEGDPGYSAKLDRDRDGIACET</sequence>
<dbReference type="Proteomes" id="UP000309676">
    <property type="component" value="Unassembled WGS sequence"/>
</dbReference>
<keyword evidence="4" id="KW-1185">Reference proteome</keyword>
<evidence type="ECO:0000259" key="2">
    <source>
        <dbReference type="SMART" id="SM00894"/>
    </source>
</evidence>
<accession>A0A5R9G8P1</accession>
<evidence type="ECO:0000313" key="3">
    <source>
        <dbReference type="EMBL" id="TLS51439.1"/>
    </source>
</evidence>
<dbReference type="InterPro" id="IPR008613">
    <property type="entry name" value="Excalibur_Ca-bd_domain"/>
</dbReference>
<dbReference type="OrthoDB" id="1906360at2"/>
<evidence type="ECO:0000313" key="4">
    <source>
        <dbReference type="Proteomes" id="UP000309676"/>
    </source>
</evidence>
<dbReference type="EMBL" id="VCIW01000009">
    <property type="protein sequence ID" value="TLS51439.1"/>
    <property type="molecule type" value="Genomic_DNA"/>
</dbReference>
<dbReference type="PROSITE" id="PS51257">
    <property type="entry name" value="PROKAR_LIPOPROTEIN"/>
    <property type="match status" value="1"/>
</dbReference>
<comment type="caution">
    <text evidence="3">The sequence shown here is derived from an EMBL/GenBank/DDBJ whole genome shotgun (WGS) entry which is preliminary data.</text>
</comment>
<organism evidence="3 4">
    <name type="scientific">Paenibacillus antri</name>
    <dbReference type="NCBI Taxonomy" id="2582848"/>
    <lineage>
        <taxon>Bacteria</taxon>
        <taxon>Bacillati</taxon>
        <taxon>Bacillota</taxon>
        <taxon>Bacilli</taxon>
        <taxon>Bacillales</taxon>
        <taxon>Paenibacillaceae</taxon>
        <taxon>Paenibacillus</taxon>
    </lineage>
</organism>
<dbReference type="AlphaFoldDB" id="A0A5R9G8P1"/>
<dbReference type="SMART" id="SM00894">
    <property type="entry name" value="Excalibur"/>
    <property type="match status" value="1"/>
</dbReference>
<gene>
    <name evidence="3" type="ORF">FE782_15120</name>
</gene>
<feature type="signal peptide" evidence="1">
    <location>
        <begin position="1"/>
        <end position="25"/>
    </location>
</feature>
<name>A0A5R9G8P1_9BACL</name>
<dbReference type="Pfam" id="PF05901">
    <property type="entry name" value="Excalibur"/>
    <property type="match status" value="1"/>
</dbReference>
<reference evidence="3 4" key="1">
    <citation type="submission" date="2019-05" db="EMBL/GenBank/DDBJ databases">
        <authorList>
            <person name="Narsing Rao M.P."/>
            <person name="Li W.J."/>
        </authorList>
    </citation>
    <scope>NUCLEOTIDE SEQUENCE [LARGE SCALE GENOMIC DNA]</scope>
    <source>
        <strain evidence="3 4">SYSU_K30003</strain>
    </source>
</reference>